<gene>
    <name evidence="1" type="ORF">B6A10_10035</name>
</gene>
<dbReference type="InterPro" id="IPR036010">
    <property type="entry name" value="2Fe-2S_ferredoxin-like_sf"/>
</dbReference>
<accession>A0ABR7US87</accession>
<keyword evidence="2" id="KW-1185">Reference proteome</keyword>
<dbReference type="InterPro" id="IPR012675">
    <property type="entry name" value="Beta-grasp_dom_sf"/>
</dbReference>
<evidence type="ECO:0008006" key="3">
    <source>
        <dbReference type="Google" id="ProtNLM"/>
    </source>
</evidence>
<sequence length="110" mass="12465">MKTNKNKICLSVVENNINHSIETYVHEYPNLMFLLRDKLLLDDFGECGGVGRCATCIIEIKGVKGDSIIKERNEHTTLSKMGYIDTTIRLSCQLYLNNDIDGSQIEILDL</sequence>
<name>A0ABR7US87_9FLAO</name>
<dbReference type="Proteomes" id="UP000661715">
    <property type="component" value="Unassembled WGS sequence"/>
</dbReference>
<evidence type="ECO:0000313" key="2">
    <source>
        <dbReference type="Proteomes" id="UP000661715"/>
    </source>
</evidence>
<organism evidence="1 2">
    <name type="scientific">Flavobacterium pokkalii</name>
    <dbReference type="NCBI Taxonomy" id="1940408"/>
    <lineage>
        <taxon>Bacteria</taxon>
        <taxon>Pseudomonadati</taxon>
        <taxon>Bacteroidota</taxon>
        <taxon>Flavobacteriia</taxon>
        <taxon>Flavobacteriales</taxon>
        <taxon>Flavobacteriaceae</taxon>
        <taxon>Flavobacterium</taxon>
    </lineage>
</organism>
<evidence type="ECO:0000313" key="1">
    <source>
        <dbReference type="EMBL" id="MBD0725517.1"/>
    </source>
</evidence>
<protein>
    <recommendedName>
        <fullName evidence="3">Ferredoxin</fullName>
    </recommendedName>
</protein>
<reference evidence="1 2" key="1">
    <citation type="journal article" date="2020" name="Microbiol. Res.">
        <title>Flavobacterium pokkalii sp. nov., a novel plant growth promoting native rhizobacteria isolated from pokkali rice grown in coastal saline affected agricultural regions of southern India, Kerala.</title>
        <authorList>
            <person name="Menon R.R."/>
            <person name="Kumari S."/>
            <person name="Viver T."/>
            <person name="Rameshkumar N."/>
        </authorList>
    </citation>
    <scope>NUCLEOTIDE SEQUENCE [LARGE SCALE GENOMIC DNA]</scope>
    <source>
        <strain evidence="1 2">L1I52</strain>
    </source>
</reference>
<proteinExistence type="predicted"/>
<dbReference type="Gene3D" id="3.10.20.30">
    <property type="match status" value="1"/>
</dbReference>
<dbReference type="EMBL" id="NASZ01000014">
    <property type="protein sequence ID" value="MBD0725517.1"/>
    <property type="molecule type" value="Genomic_DNA"/>
</dbReference>
<comment type="caution">
    <text evidence="1">The sequence shown here is derived from an EMBL/GenBank/DDBJ whole genome shotgun (WGS) entry which is preliminary data.</text>
</comment>
<dbReference type="RefSeq" id="WP_188220776.1">
    <property type="nucleotide sequence ID" value="NZ_NASZ01000014.1"/>
</dbReference>
<dbReference type="SUPFAM" id="SSF54292">
    <property type="entry name" value="2Fe-2S ferredoxin-like"/>
    <property type="match status" value="1"/>
</dbReference>